<dbReference type="SUPFAM" id="SSF57850">
    <property type="entry name" value="RING/U-box"/>
    <property type="match status" value="1"/>
</dbReference>
<keyword evidence="8" id="KW-1185">Reference proteome</keyword>
<evidence type="ECO:0000256" key="4">
    <source>
        <dbReference type="PROSITE-ProRule" id="PRU00175"/>
    </source>
</evidence>
<evidence type="ECO:0000256" key="5">
    <source>
        <dbReference type="SAM" id="Coils"/>
    </source>
</evidence>
<dbReference type="PROSITE" id="PS50089">
    <property type="entry name" value="ZF_RING_2"/>
    <property type="match status" value="1"/>
</dbReference>
<dbReference type="GO" id="GO:0043161">
    <property type="term" value="P:proteasome-mediated ubiquitin-dependent protein catabolic process"/>
    <property type="evidence" value="ECO:0007669"/>
    <property type="project" value="TreeGrafter"/>
</dbReference>
<keyword evidence="1" id="KW-0479">Metal-binding</keyword>
<evidence type="ECO:0000259" key="6">
    <source>
        <dbReference type="PROSITE" id="PS50089"/>
    </source>
</evidence>
<feature type="domain" description="RING-type" evidence="6">
    <location>
        <begin position="8"/>
        <end position="48"/>
    </location>
</feature>
<dbReference type="InterPro" id="IPR001841">
    <property type="entry name" value="Znf_RING"/>
</dbReference>
<dbReference type="Gene3D" id="3.30.40.10">
    <property type="entry name" value="Zinc/RING finger domain, C3HC4 (zinc finger)"/>
    <property type="match status" value="1"/>
</dbReference>
<dbReference type="GO" id="GO:0061630">
    <property type="term" value="F:ubiquitin protein ligase activity"/>
    <property type="evidence" value="ECO:0007669"/>
    <property type="project" value="TreeGrafter"/>
</dbReference>
<keyword evidence="3" id="KW-0862">Zinc</keyword>
<evidence type="ECO:0000313" key="8">
    <source>
        <dbReference type="Proteomes" id="UP001162131"/>
    </source>
</evidence>
<dbReference type="SMART" id="SM00184">
    <property type="entry name" value="RING"/>
    <property type="match status" value="1"/>
</dbReference>
<dbReference type="InterPro" id="IPR013083">
    <property type="entry name" value="Znf_RING/FYVE/PHD"/>
</dbReference>
<dbReference type="GO" id="GO:0008270">
    <property type="term" value="F:zinc ion binding"/>
    <property type="evidence" value="ECO:0007669"/>
    <property type="project" value="UniProtKB-KW"/>
</dbReference>
<dbReference type="AlphaFoldDB" id="A0AAU9JMM8"/>
<accession>A0AAU9JMM8</accession>
<evidence type="ECO:0000256" key="2">
    <source>
        <dbReference type="ARBA" id="ARBA00022771"/>
    </source>
</evidence>
<name>A0AAU9JMM8_9CILI</name>
<keyword evidence="5" id="KW-0175">Coiled coil</keyword>
<sequence length="314" mass="36265">MYWEAPTCVICLNELSANLTVTPCGHVFHLECMEKCVFNRCKNCPLCRNRVLPSKLTNISFALIPAKSATPAISGLSEEEMKDLQALQNRAREATKEKEALELKIDLTEKFLIEKEAQIKWFQEMYEEETSKTKNFKRRYEETLAQLQSFQYESEKYQGLFNNAHKKLKEVETKVTELENVSKLIEELENTQSTVTWANLAKEKLTAEEQAAHFYNALLITTNSMKNLEKEMKELKDLNNNTAQQFSSTKRQLLMVRKENENLTKQMSTLETQLNTSSLKRKTEDAPAILVENAMNFQPMFKPKKALSLLASRQ</sequence>
<dbReference type="Proteomes" id="UP001162131">
    <property type="component" value="Unassembled WGS sequence"/>
</dbReference>
<evidence type="ECO:0000256" key="1">
    <source>
        <dbReference type="ARBA" id="ARBA00022723"/>
    </source>
</evidence>
<gene>
    <name evidence="7" type="ORF">BSTOLATCC_MIC42117</name>
</gene>
<feature type="coiled-coil region" evidence="5">
    <location>
        <begin position="161"/>
        <end position="191"/>
    </location>
</feature>
<dbReference type="GO" id="GO:0012505">
    <property type="term" value="C:endomembrane system"/>
    <property type="evidence" value="ECO:0007669"/>
    <property type="project" value="TreeGrafter"/>
</dbReference>
<evidence type="ECO:0000256" key="3">
    <source>
        <dbReference type="ARBA" id="ARBA00022833"/>
    </source>
</evidence>
<dbReference type="InterPro" id="IPR050731">
    <property type="entry name" value="HRD1_E3_ubiq-ligases"/>
</dbReference>
<protein>
    <recommendedName>
        <fullName evidence="6">RING-type domain-containing protein</fullName>
    </recommendedName>
</protein>
<feature type="coiled-coil region" evidence="5">
    <location>
        <begin position="77"/>
        <end position="104"/>
    </location>
</feature>
<feature type="coiled-coil region" evidence="5">
    <location>
        <begin position="218"/>
        <end position="280"/>
    </location>
</feature>
<organism evidence="7 8">
    <name type="scientific">Blepharisma stoltei</name>
    <dbReference type="NCBI Taxonomy" id="1481888"/>
    <lineage>
        <taxon>Eukaryota</taxon>
        <taxon>Sar</taxon>
        <taxon>Alveolata</taxon>
        <taxon>Ciliophora</taxon>
        <taxon>Postciliodesmatophora</taxon>
        <taxon>Heterotrichea</taxon>
        <taxon>Heterotrichida</taxon>
        <taxon>Blepharismidae</taxon>
        <taxon>Blepharisma</taxon>
    </lineage>
</organism>
<dbReference type="EMBL" id="CAJZBQ010000041">
    <property type="protein sequence ID" value="CAG9326855.1"/>
    <property type="molecule type" value="Genomic_DNA"/>
</dbReference>
<dbReference type="PANTHER" id="PTHR22763">
    <property type="entry name" value="RING ZINC FINGER PROTEIN"/>
    <property type="match status" value="1"/>
</dbReference>
<proteinExistence type="predicted"/>
<dbReference type="Pfam" id="PF13639">
    <property type="entry name" value="zf-RING_2"/>
    <property type="match status" value="1"/>
</dbReference>
<dbReference type="CDD" id="cd16448">
    <property type="entry name" value="RING-H2"/>
    <property type="match status" value="1"/>
</dbReference>
<evidence type="ECO:0000313" key="7">
    <source>
        <dbReference type="EMBL" id="CAG9326855.1"/>
    </source>
</evidence>
<keyword evidence="2 4" id="KW-0863">Zinc-finger</keyword>
<comment type="caution">
    <text evidence="7">The sequence shown here is derived from an EMBL/GenBank/DDBJ whole genome shotgun (WGS) entry which is preliminary data.</text>
</comment>
<reference evidence="7" key="1">
    <citation type="submission" date="2021-09" db="EMBL/GenBank/DDBJ databases">
        <authorList>
            <consortium name="AG Swart"/>
            <person name="Singh M."/>
            <person name="Singh A."/>
            <person name="Seah K."/>
            <person name="Emmerich C."/>
        </authorList>
    </citation>
    <scope>NUCLEOTIDE SEQUENCE</scope>
    <source>
        <strain evidence="7">ATCC30299</strain>
    </source>
</reference>